<organism evidence="5 6">
    <name type="scientific">Butyrivibrio fibrisolvens</name>
    <dbReference type="NCBI Taxonomy" id="831"/>
    <lineage>
        <taxon>Bacteria</taxon>
        <taxon>Bacillati</taxon>
        <taxon>Bacillota</taxon>
        <taxon>Clostridia</taxon>
        <taxon>Lachnospirales</taxon>
        <taxon>Lachnospiraceae</taxon>
        <taxon>Butyrivibrio</taxon>
    </lineage>
</organism>
<evidence type="ECO:0000259" key="4">
    <source>
        <dbReference type="Pfam" id="PF01048"/>
    </source>
</evidence>
<comment type="catalytic activity">
    <reaction evidence="3">
        <text>uridine + phosphate = alpha-D-ribose 1-phosphate + uracil</text>
        <dbReference type="Rhea" id="RHEA:24388"/>
        <dbReference type="ChEBI" id="CHEBI:16704"/>
        <dbReference type="ChEBI" id="CHEBI:17568"/>
        <dbReference type="ChEBI" id="CHEBI:43474"/>
        <dbReference type="ChEBI" id="CHEBI:57720"/>
        <dbReference type="EC" id="2.4.2.3"/>
    </reaction>
</comment>
<evidence type="ECO:0000313" key="5">
    <source>
        <dbReference type="EMBL" id="PWT26486.1"/>
    </source>
</evidence>
<dbReference type="GO" id="GO:0004850">
    <property type="term" value="F:uridine phosphorylase activity"/>
    <property type="evidence" value="ECO:0007669"/>
    <property type="project" value="UniProtKB-EC"/>
</dbReference>
<reference evidence="5 6" key="1">
    <citation type="submission" date="2017-09" db="EMBL/GenBank/DDBJ databases">
        <title>High-quality draft genome sequence of Butyrivibrio fibrisolvens INBov1, isolated from cow rumen.</title>
        <authorList>
            <person name="Rodriguez Hernaez J."/>
            <person name="Rivarola M."/>
            <person name="Paniego N."/>
            <person name="Cravero S."/>
            <person name="Ceron Cucchi M."/>
            <person name="Martinez M.C."/>
        </authorList>
    </citation>
    <scope>NUCLEOTIDE SEQUENCE [LARGE SCALE GENOMIC DNA]</scope>
    <source>
        <strain evidence="5 6">INBov1</strain>
    </source>
</reference>
<dbReference type="InterPro" id="IPR000845">
    <property type="entry name" value="Nucleoside_phosphorylase_d"/>
</dbReference>
<comment type="caution">
    <text evidence="5">The sequence shown here is derived from an EMBL/GenBank/DDBJ whole genome shotgun (WGS) entry which is preliminary data.</text>
</comment>
<accession>A0A317FZK5</accession>
<dbReference type="GO" id="GO:0004731">
    <property type="term" value="F:purine-nucleoside phosphorylase activity"/>
    <property type="evidence" value="ECO:0007669"/>
    <property type="project" value="TreeGrafter"/>
</dbReference>
<dbReference type="RefSeq" id="WP_110072297.1">
    <property type="nucleotide sequence ID" value="NZ_CM009896.1"/>
</dbReference>
<gene>
    <name evidence="5" type="ORF">CPT75_04795</name>
</gene>
<evidence type="ECO:0000256" key="1">
    <source>
        <dbReference type="ARBA" id="ARBA00011888"/>
    </source>
</evidence>
<dbReference type="CDD" id="cd09007">
    <property type="entry name" value="NP-I_spr0068"/>
    <property type="match status" value="1"/>
</dbReference>
<dbReference type="Proteomes" id="UP000245488">
    <property type="component" value="Chromosome"/>
</dbReference>
<keyword evidence="6" id="KW-1185">Reference proteome</keyword>
<dbReference type="PANTHER" id="PTHR43691:SF11">
    <property type="entry name" value="FI09636P-RELATED"/>
    <property type="match status" value="1"/>
</dbReference>
<evidence type="ECO:0000313" key="6">
    <source>
        <dbReference type="Proteomes" id="UP000245488"/>
    </source>
</evidence>
<dbReference type="GO" id="GO:0006152">
    <property type="term" value="P:purine nucleoside catabolic process"/>
    <property type="evidence" value="ECO:0007669"/>
    <property type="project" value="TreeGrafter"/>
</dbReference>
<dbReference type="Gene3D" id="3.40.50.1580">
    <property type="entry name" value="Nucleoside phosphorylase domain"/>
    <property type="match status" value="1"/>
</dbReference>
<dbReference type="Pfam" id="PF01048">
    <property type="entry name" value="PNP_UDP_1"/>
    <property type="match status" value="1"/>
</dbReference>
<name>A0A317FZK5_BUTFI</name>
<protein>
    <recommendedName>
        <fullName evidence="2">Uridine phosphorylase</fullName>
        <ecNumber evidence="1">2.4.2.3</ecNumber>
    </recommendedName>
</protein>
<dbReference type="EMBL" id="NXNG01000001">
    <property type="protein sequence ID" value="PWT26486.1"/>
    <property type="molecule type" value="Genomic_DNA"/>
</dbReference>
<dbReference type="EC" id="2.4.2.3" evidence="1"/>
<sequence length="256" mass="29077">MLLEEFDRQTDAVINPDMVTEKIEDFPEVTISCFSQKLFNSVLDTFDAKKITDIHSAVGLNSVYEVEYKGKRFAMFHSFVGEPLCVAQYEDLMAIGSKRLILLGNCGVLDKNIEDCGIIIPTAALRDEGTSFHYVEPSDVIEVNKKYRDTFKTVLADCGYPYVEGMTWTTDACYRETREKVNRRKEQGAICVEMECAGMQALCDFRGTDFFQFFYAGDNLDHSSWDPRSISGGSRLDDKTKIMFLAFELGLRIMPD</sequence>
<dbReference type="GO" id="GO:0005829">
    <property type="term" value="C:cytosol"/>
    <property type="evidence" value="ECO:0007669"/>
    <property type="project" value="TreeGrafter"/>
</dbReference>
<dbReference type="SUPFAM" id="SSF53167">
    <property type="entry name" value="Purine and uridine phosphorylases"/>
    <property type="match status" value="1"/>
</dbReference>
<dbReference type="AlphaFoldDB" id="A0A317FZK5"/>
<evidence type="ECO:0000256" key="2">
    <source>
        <dbReference type="ARBA" id="ARBA00021980"/>
    </source>
</evidence>
<proteinExistence type="predicted"/>
<dbReference type="PANTHER" id="PTHR43691">
    <property type="entry name" value="URIDINE PHOSPHORYLASE"/>
    <property type="match status" value="1"/>
</dbReference>
<dbReference type="InterPro" id="IPR035994">
    <property type="entry name" value="Nucleoside_phosphorylase_sf"/>
</dbReference>
<evidence type="ECO:0000256" key="3">
    <source>
        <dbReference type="ARBA" id="ARBA00048447"/>
    </source>
</evidence>
<feature type="domain" description="Nucleoside phosphorylase" evidence="4">
    <location>
        <begin position="60"/>
        <end position="221"/>
    </location>
</feature>